<evidence type="ECO:0000313" key="1">
    <source>
        <dbReference type="EMBL" id="CAP79366.1"/>
    </source>
</evidence>
<gene>
    <name evidence="1" type="ORF">Pc17g00790</name>
    <name evidence="1" type="ORF">PCH_Pc17g00790</name>
</gene>
<proteinExistence type="predicted"/>
<reference evidence="1 2" key="1">
    <citation type="journal article" date="2008" name="Nat. Biotechnol.">
        <title>Genome sequencing and analysis of the filamentous fungus Penicillium chrysogenum.</title>
        <authorList>
            <person name="van den Berg M.A."/>
            <person name="Albang R."/>
            <person name="Albermann K."/>
            <person name="Badger J.H."/>
            <person name="Daran J.-M."/>
            <person name="Driessen A.J.M."/>
            <person name="Garcia-Estrada C."/>
            <person name="Fedorova N.D."/>
            <person name="Harris D.M."/>
            <person name="Heijne W.H.M."/>
            <person name="Joardar V.S."/>
            <person name="Kiel J.A.K.W."/>
            <person name="Kovalchuk A."/>
            <person name="Martin J.F."/>
            <person name="Nierman W.C."/>
            <person name="Nijland J.G."/>
            <person name="Pronk J.T."/>
            <person name="Roubos J.A."/>
            <person name="van der Klei I.J."/>
            <person name="van Peij N.N.M.E."/>
            <person name="Veenhuis M."/>
            <person name="von Doehren H."/>
            <person name="Wagner C."/>
            <person name="Wortman J.R."/>
            <person name="Bovenberg R.A.L."/>
        </authorList>
    </citation>
    <scope>NUCLEOTIDE SEQUENCE [LARGE SCALE GENOMIC DNA]</scope>
    <source>
        <strain evidence="2">ATCC 28089 / DSM 1075 / NRRL 1951 / Wisconsin 54-1255</strain>
    </source>
</reference>
<sequence length="123" mass="13966">MLGKGFVDFFPVKLSSMLHWKFRALRPSPTWYAFFTGMVSFLDTDARELLQFAIEMCAMQKKQVNTRGQRQFESASFYQAIQSNGRTLNKPVAVFTEFTVMGADPSFMITCLLATRPSTVVTT</sequence>
<dbReference type="Proteomes" id="UP000000724">
    <property type="component" value="Contig Pc00c17"/>
</dbReference>
<dbReference type="AlphaFoldDB" id="B6HAZ9"/>
<name>B6HAZ9_PENRW</name>
<dbReference type="OrthoDB" id="10497677at2759"/>
<evidence type="ECO:0000313" key="2">
    <source>
        <dbReference type="Proteomes" id="UP000000724"/>
    </source>
</evidence>
<dbReference type="HOGENOM" id="CLU_2016013_0_0_1"/>
<dbReference type="EMBL" id="AM920432">
    <property type="protein sequence ID" value="CAP79366.1"/>
    <property type="molecule type" value="Genomic_DNA"/>
</dbReference>
<protein>
    <submittedName>
        <fullName evidence="1">Uncharacterized protein</fullName>
    </submittedName>
</protein>
<keyword evidence="2" id="KW-1185">Reference proteome</keyword>
<accession>B6HAZ9</accession>
<dbReference type="VEuPathDB" id="FungiDB:PCH_Pc17g00790"/>
<organism evidence="1 2">
    <name type="scientific">Penicillium rubens (strain ATCC 28089 / DSM 1075 / NRRL 1951 / Wisconsin 54-1255)</name>
    <name type="common">Penicillium chrysogenum</name>
    <dbReference type="NCBI Taxonomy" id="500485"/>
    <lineage>
        <taxon>Eukaryota</taxon>
        <taxon>Fungi</taxon>
        <taxon>Dikarya</taxon>
        <taxon>Ascomycota</taxon>
        <taxon>Pezizomycotina</taxon>
        <taxon>Eurotiomycetes</taxon>
        <taxon>Eurotiomycetidae</taxon>
        <taxon>Eurotiales</taxon>
        <taxon>Aspergillaceae</taxon>
        <taxon>Penicillium</taxon>
        <taxon>Penicillium chrysogenum species complex</taxon>
    </lineage>
</organism>